<evidence type="ECO:0000313" key="1">
    <source>
        <dbReference type="EMBL" id="QKD79431.1"/>
    </source>
</evidence>
<accession>A0A6M8B7M1</accession>
<dbReference type="AlphaFoldDB" id="A0A6M8B7M1"/>
<dbReference type="EMBL" id="CP053642">
    <property type="protein sequence ID" value="QKD79431.1"/>
    <property type="molecule type" value="Genomic_DNA"/>
</dbReference>
<gene>
    <name evidence="1" type="ORF">HPC72_03450</name>
</gene>
<reference evidence="1 2" key="1">
    <citation type="submission" date="2020-05" db="EMBL/GenBank/DDBJ databases">
        <title>Actinomyces sp. zg-325.</title>
        <authorList>
            <person name="Yang C."/>
        </authorList>
    </citation>
    <scope>NUCLEOTIDE SEQUENCE [LARGE SCALE GENOMIC DNA]</scope>
    <source>
        <strain evidence="2">zg-325</strain>
    </source>
</reference>
<dbReference type="RefSeq" id="WP_159524441.1">
    <property type="nucleotide sequence ID" value="NZ_CP053642.1"/>
</dbReference>
<sequence length="229" mass="24903">MAARAQIDHEWMARGATPPDNPPVVGLEATSRAQAPQALRRLRTETPRSEFAMIMASPAWRIPEGAEVYCYRLHAQVITDEAPVGPTTDLDALDAAQAAQAIAALSDPGLIIIGDHPGTRPAAIELDMCLARPQWCSRPAGVGPDGPTDRLIPLAAPWITTYQEALDYYIDELAIPMGEPRWEDDEEPDITIWRCLAAQARTALIDEDAHIDPADLARALAREITAITT</sequence>
<proteinExistence type="predicted"/>
<organism evidence="1 2">
    <name type="scientific">Actinomyces marmotae</name>
    <dbReference type="NCBI Taxonomy" id="2737173"/>
    <lineage>
        <taxon>Bacteria</taxon>
        <taxon>Bacillati</taxon>
        <taxon>Actinomycetota</taxon>
        <taxon>Actinomycetes</taxon>
        <taxon>Actinomycetales</taxon>
        <taxon>Actinomycetaceae</taxon>
        <taxon>Actinomyces</taxon>
    </lineage>
</organism>
<keyword evidence="2" id="KW-1185">Reference proteome</keyword>
<protein>
    <submittedName>
        <fullName evidence="1">Uncharacterized protein</fullName>
    </submittedName>
</protein>
<name>A0A6M8B7M1_9ACTO</name>
<dbReference type="Proteomes" id="UP000504752">
    <property type="component" value="Chromosome"/>
</dbReference>
<evidence type="ECO:0000313" key="2">
    <source>
        <dbReference type="Proteomes" id="UP000504752"/>
    </source>
</evidence>
<dbReference type="KEGG" id="amam:HPC72_03450"/>